<sequence>MNLQPIRIFGASANGNNPLKGFARHFFHQYLRILQGEGDPFQDRSRKMFDRMIRVHPDKTAADFAVDMRRAFPDDIRGEQQTIRTGFDRIHTFK</sequence>
<evidence type="ECO:0000313" key="1">
    <source>
        <dbReference type="EMBL" id="MPM96026.1"/>
    </source>
</evidence>
<accession>A0A645E374</accession>
<name>A0A645E374_9ZZZZ</name>
<reference evidence="1" key="1">
    <citation type="submission" date="2019-08" db="EMBL/GenBank/DDBJ databases">
        <authorList>
            <person name="Kucharzyk K."/>
            <person name="Murdoch R.W."/>
            <person name="Higgins S."/>
            <person name="Loffler F."/>
        </authorList>
    </citation>
    <scope>NUCLEOTIDE SEQUENCE</scope>
</reference>
<proteinExistence type="predicted"/>
<gene>
    <name evidence="1" type="ORF">SDC9_143182</name>
</gene>
<dbReference type="AlphaFoldDB" id="A0A645E374"/>
<comment type="caution">
    <text evidence="1">The sequence shown here is derived from an EMBL/GenBank/DDBJ whole genome shotgun (WGS) entry which is preliminary data.</text>
</comment>
<dbReference type="EMBL" id="VSSQ01042442">
    <property type="protein sequence ID" value="MPM96026.1"/>
    <property type="molecule type" value="Genomic_DNA"/>
</dbReference>
<protein>
    <submittedName>
        <fullName evidence="1">Uncharacterized protein</fullName>
    </submittedName>
</protein>
<organism evidence="1">
    <name type="scientific">bioreactor metagenome</name>
    <dbReference type="NCBI Taxonomy" id="1076179"/>
    <lineage>
        <taxon>unclassified sequences</taxon>
        <taxon>metagenomes</taxon>
        <taxon>ecological metagenomes</taxon>
    </lineage>
</organism>